<dbReference type="PANTHER" id="PTHR12373:SF0">
    <property type="entry name" value="ENHANCER OF RUDIMENTARY HOMOLOG"/>
    <property type="match status" value="1"/>
</dbReference>
<keyword evidence="2" id="KW-1185">Reference proteome</keyword>
<dbReference type="PANTHER" id="PTHR12373">
    <property type="entry name" value="ENHANCER OF RUDIMENTARY ERH"/>
    <property type="match status" value="1"/>
</dbReference>
<dbReference type="Proteomes" id="UP000001819">
    <property type="component" value="Chromosome X"/>
</dbReference>
<dbReference type="SUPFAM" id="SSF143875">
    <property type="entry name" value="ERH-like"/>
    <property type="match status" value="1"/>
</dbReference>
<proteinExistence type="inferred from homology"/>
<dbReference type="Gene3D" id="3.30.2260.10">
    <property type="entry name" value="Enhancer of rudimentary"/>
    <property type="match status" value="1"/>
</dbReference>
<comment type="similarity">
    <text evidence="1">Belongs to the E(R) family.</text>
</comment>
<reference evidence="3" key="1">
    <citation type="submission" date="2025-08" db="UniProtKB">
        <authorList>
            <consortium name="RefSeq"/>
        </authorList>
    </citation>
    <scope>IDENTIFICATION</scope>
    <source>
        <strain evidence="3">MV-25-SWS-2005</strain>
        <tissue evidence="3">Whole body</tissue>
    </source>
</reference>
<dbReference type="RefSeq" id="XP_002135457.2">
    <property type="nucleotide sequence ID" value="XM_002135421.2"/>
</dbReference>
<gene>
    <name evidence="3" type="primary">LOC6900099</name>
</gene>
<dbReference type="InterPro" id="IPR000781">
    <property type="entry name" value="ERH"/>
</dbReference>
<evidence type="ECO:0000313" key="2">
    <source>
        <dbReference type="Proteomes" id="UP000001819"/>
    </source>
</evidence>
<dbReference type="InParanoid" id="A0A6I8V145"/>
<dbReference type="InterPro" id="IPR035912">
    <property type="entry name" value="EHR_sf"/>
</dbReference>
<accession>A0A6I8V145</accession>
<evidence type="ECO:0000256" key="1">
    <source>
        <dbReference type="ARBA" id="ARBA00007491"/>
    </source>
</evidence>
<evidence type="ECO:0000313" key="3">
    <source>
        <dbReference type="RefSeq" id="XP_002135457.2"/>
    </source>
</evidence>
<protein>
    <submittedName>
        <fullName evidence="3">Enhancer of rudimentary homolog</fullName>
    </submittedName>
</protein>
<dbReference type="KEGG" id="dpo:6900099"/>
<dbReference type="AlphaFoldDB" id="A0A6I8V145"/>
<dbReference type="Pfam" id="PF01133">
    <property type="entry name" value="ER"/>
    <property type="match status" value="1"/>
</dbReference>
<dbReference type="ExpressionAtlas" id="A0A6I8V145">
    <property type="expression patterns" value="baseline"/>
</dbReference>
<sequence>MPCTILLLIQPDERLEKRTYARFQSIDDCVDRVCAIYESLLERKYPEMPVIHYDIAELFDFMDELKDIVCLVQQEGASEYVPRNKQWIKEQIFANMGRTFKKERKSWEEEA</sequence>
<name>A0A6I8V145_DROPS</name>
<organism evidence="2 3">
    <name type="scientific">Drosophila pseudoobscura pseudoobscura</name>
    <name type="common">Fruit fly</name>
    <dbReference type="NCBI Taxonomy" id="46245"/>
    <lineage>
        <taxon>Eukaryota</taxon>
        <taxon>Metazoa</taxon>
        <taxon>Ecdysozoa</taxon>
        <taxon>Arthropoda</taxon>
        <taxon>Hexapoda</taxon>
        <taxon>Insecta</taxon>
        <taxon>Pterygota</taxon>
        <taxon>Neoptera</taxon>
        <taxon>Endopterygota</taxon>
        <taxon>Diptera</taxon>
        <taxon>Brachycera</taxon>
        <taxon>Muscomorpha</taxon>
        <taxon>Ephydroidea</taxon>
        <taxon>Drosophilidae</taxon>
        <taxon>Drosophila</taxon>
        <taxon>Sophophora</taxon>
    </lineage>
</organism>